<dbReference type="EMBL" id="CP069023">
    <property type="protein sequence ID" value="QRC91338.1"/>
    <property type="molecule type" value="Genomic_DNA"/>
</dbReference>
<dbReference type="Proteomes" id="UP000663193">
    <property type="component" value="Chromosome 1"/>
</dbReference>
<name>A0A7U2ESR2_PHANO</name>
<gene>
    <name evidence="1" type="ORF">JI435_008380</name>
</gene>
<dbReference type="VEuPathDB" id="FungiDB:JI435_008380"/>
<reference evidence="2" key="1">
    <citation type="journal article" date="2021" name="BMC Genomics">
        <title>Chromosome-level genome assembly and manually-curated proteome of model necrotroph Parastagonospora nodorum Sn15 reveals a genome-wide trove of candidate effector homologs, and redundancy of virulence-related functions within an accessory chromosome.</title>
        <authorList>
            <person name="Bertazzoni S."/>
            <person name="Jones D.A.B."/>
            <person name="Phan H.T."/>
            <person name="Tan K.-C."/>
            <person name="Hane J.K."/>
        </authorList>
    </citation>
    <scope>NUCLEOTIDE SEQUENCE [LARGE SCALE GENOMIC DNA]</scope>
    <source>
        <strain evidence="2">SN15 / ATCC MYA-4574 / FGSC 10173)</strain>
    </source>
</reference>
<organism evidence="1 2">
    <name type="scientific">Phaeosphaeria nodorum (strain SN15 / ATCC MYA-4574 / FGSC 10173)</name>
    <name type="common">Glume blotch fungus</name>
    <name type="synonym">Parastagonospora nodorum</name>
    <dbReference type="NCBI Taxonomy" id="321614"/>
    <lineage>
        <taxon>Eukaryota</taxon>
        <taxon>Fungi</taxon>
        <taxon>Dikarya</taxon>
        <taxon>Ascomycota</taxon>
        <taxon>Pezizomycotina</taxon>
        <taxon>Dothideomycetes</taxon>
        <taxon>Pleosporomycetidae</taxon>
        <taxon>Pleosporales</taxon>
        <taxon>Pleosporineae</taxon>
        <taxon>Phaeosphaeriaceae</taxon>
        <taxon>Parastagonospora</taxon>
    </lineage>
</organism>
<evidence type="ECO:0000313" key="2">
    <source>
        <dbReference type="Proteomes" id="UP000663193"/>
    </source>
</evidence>
<sequence length="45" mass="5182">MGRVRKNWKRNQKVIDVKCGNTDDCERLIRQDFSCDVVARGSKGV</sequence>
<protein>
    <submittedName>
        <fullName evidence="1">Uncharacterized protein</fullName>
    </submittedName>
</protein>
<evidence type="ECO:0000313" key="1">
    <source>
        <dbReference type="EMBL" id="QRC91338.1"/>
    </source>
</evidence>
<dbReference type="AlphaFoldDB" id="A0A7U2ESR2"/>
<keyword evidence="2" id="KW-1185">Reference proteome</keyword>
<proteinExistence type="predicted"/>
<accession>A0A7U2ESR2</accession>